<dbReference type="EMBL" id="CP043642">
    <property type="protein sequence ID" value="QNE37940.1"/>
    <property type="molecule type" value="Genomic_DNA"/>
</dbReference>
<gene>
    <name evidence="2" type="ORF">F1C12_21905</name>
</gene>
<keyword evidence="2" id="KW-0614">Plasmid</keyword>
<dbReference type="Proteomes" id="UP000515511">
    <property type="component" value="Plasmid unnamed1"/>
</dbReference>
<reference evidence="3" key="1">
    <citation type="submission" date="2019-09" db="EMBL/GenBank/DDBJ databases">
        <title>Antimicrobial potential of Antarctic Bacteria.</title>
        <authorList>
            <person name="Benaud N."/>
            <person name="Edwards R.J."/>
            <person name="Ferrari B.C."/>
        </authorList>
    </citation>
    <scope>NUCLEOTIDE SEQUENCE [LARGE SCALE GENOMIC DNA]</scope>
    <source>
        <strain evidence="3">INR9</strain>
        <plasmid evidence="3">unnamed1</plasmid>
    </source>
</reference>
<sequence>MRKAERNILADVANLVAVLTGVGILPLNPIAAPVGHATSMTIVERMSDVEGLEEFGGLARWCNVVLRYPDGRTEPHRIIAVDGYLPSEFKRPLNGSRTVYETFVLTSTAVDVAVYEWRDIEER</sequence>
<evidence type="ECO:0000313" key="2">
    <source>
        <dbReference type="EMBL" id="QNE37940.1"/>
    </source>
</evidence>
<geneLocation type="plasmid" evidence="2 3">
    <name>unnamed1</name>
</geneLocation>
<dbReference type="KEGG" id="lse:F1C12_21905"/>
<protein>
    <submittedName>
        <fullName evidence="2">Uncharacterized protein</fullName>
    </submittedName>
</protein>
<keyword evidence="1" id="KW-1133">Transmembrane helix</keyword>
<keyword evidence="1" id="KW-0472">Membrane</keyword>
<proteinExistence type="predicted"/>
<feature type="transmembrane region" description="Helical" evidence="1">
    <location>
        <begin position="12"/>
        <end position="31"/>
    </location>
</feature>
<dbReference type="RefSeq" id="WP_185279127.1">
    <property type="nucleotide sequence ID" value="NZ_CP043642.1"/>
</dbReference>
<evidence type="ECO:0000256" key="1">
    <source>
        <dbReference type="SAM" id="Phobius"/>
    </source>
</evidence>
<accession>A0A7G6YHH5</accession>
<keyword evidence="1" id="KW-0812">Transmembrane</keyword>
<dbReference type="AlphaFoldDB" id="A0A7G6YHH5"/>
<evidence type="ECO:0000313" key="3">
    <source>
        <dbReference type="Proteomes" id="UP000515511"/>
    </source>
</evidence>
<name>A0A7G6YHH5_9MICO</name>
<organism evidence="2 3">
    <name type="scientific">Leifsonia shinshuensis</name>
    <dbReference type="NCBI Taxonomy" id="150026"/>
    <lineage>
        <taxon>Bacteria</taxon>
        <taxon>Bacillati</taxon>
        <taxon>Actinomycetota</taxon>
        <taxon>Actinomycetes</taxon>
        <taxon>Micrococcales</taxon>
        <taxon>Microbacteriaceae</taxon>
        <taxon>Leifsonia</taxon>
    </lineage>
</organism>